<sequence>MSEQLTEQGFVRVCRVDELPAAGAAAADIHGRRVALVRTEDGDVHCVDDTCSHANVSLSEGELDGCTLECWLHGSRFDLRTGEPTGLPATQPIAVHSVRVQDDEVFVALASAEGAADLPTTTDNES</sequence>
<dbReference type="GO" id="GO:0016705">
    <property type="term" value="F:oxidoreductase activity, acting on paired donors, with incorporation or reduction of molecular oxygen"/>
    <property type="evidence" value="ECO:0007669"/>
    <property type="project" value="UniProtKB-ARBA"/>
</dbReference>
<dbReference type="CDD" id="cd03528">
    <property type="entry name" value="Rieske_RO_ferredoxin"/>
    <property type="match status" value="1"/>
</dbReference>
<keyword evidence="7" id="KW-1185">Reference proteome</keyword>
<evidence type="ECO:0000313" key="6">
    <source>
        <dbReference type="EMBL" id="NHA69061.1"/>
    </source>
</evidence>
<dbReference type="SUPFAM" id="SSF50022">
    <property type="entry name" value="ISP domain"/>
    <property type="match status" value="1"/>
</dbReference>
<accession>A0A8T6RA22</accession>
<evidence type="ECO:0000256" key="4">
    <source>
        <dbReference type="ARBA" id="ARBA00023014"/>
    </source>
</evidence>
<dbReference type="RefSeq" id="WP_165566706.1">
    <property type="nucleotide sequence ID" value="NZ_SAYU02000046.1"/>
</dbReference>
<protein>
    <submittedName>
        <fullName evidence="6">Non-heme iron oxygenase ferredoxin subunit</fullName>
    </submittedName>
</protein>
<dbReference type="AlphaFoldDB" id="A0A8T6RA22"/>
<organism evidence="6 7">
    <name type="scientific">Phycicoccus flavus</name>
    <dbReference type="NCBI Taxonomy" id="2502783"/>
    <lineage>
        <taxon>Bacteria</taxon>
        <taxon>Bacillati</taxon>
        <taxon>Actinomycetota</taxon>
        <taxon>Actinomycetes</taxon>
        <taxon>Micrococcales</taxon>
        <taxon>Intrasporangiaceae</taxon>
        <taxon>Phycicoccus</taxon>
    </lineage>
</organism>
<name>A0A8T6RA22_9MICO</name>
<keyword evidence="1" id="KW-0001">2Fe-2S</keyword>
<keyword evidence="2" id="KW-0479">Metal-binding</keyword>
<dbReference type="InterPro" id="IPR017941">
    <property type="entry name" value="Rieske_2Fe-2S"/>
</dbReference>
<evidence type="ECO:0000256" key="2">
    <source>
        <dbReference type="ARBA" id="ARBA00022723"/>
    </source>
</evidence>
<evidence type="ECO:0000256" key="3">
    <source>
        <dbReference type="ARBA" id="ARBA00023004"/>
    </source>
</evidence>
<dbReference type="Proteomes" id="UP000287866">
    <property type="component" value="Unassembled WGS sequence"/>
</dbReference>
<dbReference type="EMBL" id="SAYU02000046">
    <property type="protein sequence ID" value="NHA69061.1"/>
    <property type="molecule type" value="Genomic_DNA"/>
</dbReference>
<reference evidence="6" key="1">
    <citation type="submission" date="2020-03" db="EMBL/GenBank/DDBJ databases">
        <title>Phycicoccus flavus sp. nov., a novel endophytic actinobacterium isolated from branch of Kandelia candel.</title>
        <authorList>
            <person name="Tuo L."/>
        </authorList>
    </citation>
    <scope>NUCLEOTIDE SEQUENCE</scope>
    <source>
        <strain evidence="6">CMS6Z-2</strain>
    </source>
</reference>
<gene>
    <name evidence="6" type="ORF">EPD83_013520</name>
</gene>
<dbReference type="Pfam" id="PF00355">
    <property type="entry name" value="Rieske"/>
    <property type="match status" value="1"/>
</dbReference>
<dbReference type="GO" id="GO:0051537">
    <property type="term" value="F:2 iron, 2 sulfur cluster binding"/>
    <property type="evidence" value="ECO:0007669"/>
    <property type="project" value="UniProtKB-KW"/>
</dbReference>
<evidence type="ECO:0000256" key="1">
    <source>
        <dbReference type="ARBA" id="ARBA00022714"/>
    </source>
</evidence>
<dbReference type="InterPro" id="IPR036922">
    <property type="entry name" value="Rieske_2Fe-2S_sf"/>
</dbReference>
<dbReference type="GO" id="GO:0046872">
    <property type="term" value="F:metal ion binding"/>
    <property type="evidence" value="ECO:0007669"/>
    <property type="project" value="UniProtKB-KW"/>
</dbReference>
<comment type="caution">
    <text evidence="6">The sequence shown here is derived from an EMBL/GenBank/DDBJ whole genome shotgun (WGS) entry which is preliminary data.</text>
</comment>
<dbReference type="Gene3D" id="2.102.10.10">
    <property type="entry name" value="Rieske [2Fe-2S] iron-sulphur domain"/>
    <property type="match status" value="1"/>
</dbReference>
<proteinExistence type="predicted"/>
<keyword evidence="4" id="KW-0411">Iron-sulfur</keyword>
<evidence type="ECO:0000259" key="5">
    <source>
        <dbReference type="PROSITE" id="PS51296"/>
    </source>
</evidence>
<keyword evidence="3" id="KW-0408">Iron</keyword>
<dbReference type="PANTHER" id="PTHR21496">
    <property type="entry name" value="FERREDOXIN-RELATED"/>
    <property type="match status" value="1"/>
</dbReference>
<evidence type="ECO:0000313" key="7">
    <source>
        <dbReference type="Proteomes" id="UP000287866"/>
    </source>
</evidence>
<feature type="domain" description="Rieske" evidence="5">
    <location>
        <begin position="11"/>
        <end position="107"/>
    </location>
</feature>
<dbReference type="GO" id="GO:0004497">
    <property type="term" value="F:monooxygenase activity"/>
    <property type="evidence" value="ECO:0007669"/>
    <property type="project" value="UniProtKB-ARBA"/>
</dbReference>
<dbReference type="PANTHER" id="PTHR21496:SF23">
    <property type="entry name" value="3-PHENYLPROPIONATE_CINNAMIC ACID DIOXYGENASE FERREDOXIN SUBUNIT"/>
    <property type="match status" value="1"/>
</dbReference>
<dbReference type="PROSITE" id="PS51296">
    <property type="entry name" value="RIESKE"/>
    <property type="match status" value="1"/>
</dbReference>